<dbReference type="GO" id="GO:0048039">
    <property type="term" value="F:ubiquinone binding"/>
    <property type="evidence" value="ECO:0007669"/>
    <property type="project" value="InterPro"/>
</dbReference>
<protein>
    <submittedName>
        <fullName evidence="4">Ubiquinone-binding protein</fullName>
    </submittedName>
</protein>
<dbReference type="KEGG" id="tsy:THSYN_25940"/>
<evidence type="ECO:0000313" key="4">
    <source>
        <dbReference type="EMBL" id="AUB84036.1"/>
    </source>
</evidence>
<dbReference type="SUPFAM" id="SSF55961">
    <property type="entry name" value="Bet v1-like"/>
    <property type="match status" value="1"/>
</dbReference>
<evidence type="ECO:0000259" key="3">
    <source>
        <dbReference type="Pfam" id="PF03364"/>
    </source>
</evidence>
<dbReference type="InterPro" id="IPR044996">
    <property type="entry name" value="COQ10-like"/>
</dbReference>
<dbReference type="CDD" id="cd07813">
    <property type="entry name" value="COQ10p_like"/>
    <property type="match status" value="1"/>
</dbReference>
<organism evidence="4 5">
    <name type="scientific">Candidatus Thiodictyon syntrophicum</name>
    <dbReference type="NCBI Taxonomy" id="1166950"/>
    <lineage>
        <taxon>Bacteria</taxon>
        <taxon>Pseudomonadati</taxon>
        <taxon>Pseudomonadota</taxon>
        <taxon>Gammaproteobacteria</taxon>
        <taxon>Chromatiales</taxon>
        <taxon>Chromatiaceae</taxon>
        <taxon>Thiodictyon</taxon>
    </lineage>
</organism>
<reference evidence="4 5" key="1">
    <citation type="submission" date="2017-03" db="EMBL/GenBank/DDBJ databases">
        <title>Complete genome sequence of Candidatus 'Thiodictyon syntrophicum' sp. nov. strain Cad16T, a photolithoautotroph purple sulfur bacterium isolated from an alpine meromictic lake.</title>
        <authorList>
            <person name="Luedin S.M."/>
            <person name="Pothier J.F."/>
            <person name="Danza F."/>
            <person name="Storelli N."/>
            <person name="Wittwer M."/>
            <person name="Tonolla M."/>
        </authorList>
    </citation>
    <scope>NUCLEOTIDE SEQUENCE [LARGE SCALE GENOMIC DNA]</scope>
    <source>
        <strain evidence="4 5">Cad16T</strain>
    </source>
</reference>
<dbReference type="PANTHER" id="PTHR12901">
    <property type="entry name" value="SPERM PROTEIN HOMOLOG"/>
    <property type="match status" value="1"/>
</dbReference>
<name>A0A2K8UEM4_9GAMM</name>
<gene>
    <name evidence="4" type="ORF">THSYN_25940</name>
</gene>
<dbReference type="Gene3D" id="3.30.530.20">
    <property type="match status" value="1"/>
</dbReference>
<dbReference type="InterPro" id="IPR005031">
    <property type="entry name" value="COQ10_START"/>
</dbReference>
<dbReference type="GO" id="GO:0045333">
    <property type="term" value="P:cellular respiration"/>
    <property type="evidence" value="ECO:0007669"/>
    <property type="project" value="InterPro"/>
</dbReference>
<dbReference type="OrthoDB" id="9804759at2"/>
<dbReference type="RefSeq" id="WP_100921706.1">
    <property type="nucleotide sequence ID" value="NZ_CP020370.1"/>
</dbReference>
<dbReference type="AlphaFoldDB" id="A0A2K8UEM4"/>
<dbReference type="Proteomes" id="UP000232638">
    <property type="component" value="Chromosome"/>
</dbReference>
<keyword evidence="2" id="KW-1277">Toxin-antitoxin system</keyword>
<comment type="similarity">
    <text evidence="1">Belongs to the ribosome association toxin RatA family.</text>
</comment>
<evidence type="ECO:0000256" key="2">
    <source>
        <dbReference type="ARBA" id="ARBA00022649"/>
    </source>
</evidence>
<dbReference type="InterPro" id="IPR023393">
    <property type="entry name" value="START-like_dom_sf"/>
</dbReference>
<proteinExistence type="inferred from homology"/>
<evidence type="ECO:0000256" key="1">
    <source>
        <dbReference type="ARBA" id="ARBA00008918"/>
    </source>
</evidence>
<dbReference type="Pfam" id="PF03364">
    <property type="entry name" value="Polyketide_cyc"/>
    <property type="match status" value="1"/>
</dbReference>
<evidence type="ECO:0000313" key="5">
    <source>
        <dbReference type="Proteomes" id="UP000232638"/>
    </source>
</evidence>
<dbReference type="EMBL" id="CP020370">
    <property type="protein sequence ID" value="AUB84036.1"/>
    <property type="molecule type" value="Genomic_DNA"/>
</dbReference>
<dbReference type="PANTHER" id="PTHR12901:SF10">
    <property type="entry name" value="COENZYME Q-BINDING PROTEIN COQ10, MITOCHONDRIAL"/>
    <property type="match status" value="1"/>
</dbReference>
<accession>A0A2K8UEM4</accession>
<feature type="domain" description="Coenzyme Q-binding protein COQ10 START" evidence="3">
    <location>
        <begin position="10"/>
        <end position="135"/>
    </location>
</feature>
<keyword evidence="5" id="KW-1185">Reference proteome</keyword>
<keyword evidence="4" id="KW-0830">Ubiquinone</keyword>
<sequence>MALVKKSALVAHSAKRMFDLVYDVGAYPQFLPWCQSTRVISETAEQICGRIEVSRLGIHQTFSTCNRFERDRRMDIALLDGPFRKLHGGWRFTPLRADACKVELDLEFEFSGRLIDKAFGAVFNQIANSLVDAFCKRADDVYGA</sequence>